<protein>
    <submittedName>
        <fullName evidence="1">Uncharacterized protein</fullName>
    </submittedName>
</protein>
<reference evidence="1 2" key="1">
    <citation type="submission" date="2019-03" db="EMBL/GenBank/DDBJ databases">
        <title>Genomic Encyclopedia of Archaeal and Bacterial Type Strains, Phase II (KMG-II): from individual species to whole genera.</title>
        <authorList>
            <person name="Goeker M."/>
        </authorList>
    </citation>
    <scope>NUCLEOTIDE SEQUENCE [LARGE SCALE GENOMIC DNA]</scope>
    <source>
        <strain evidence="1 2">DSM 21537</strain>
    </source>
</reference>
<dbReference type="GeneID" id="79827406"/>
<name>A0A4R8MU61_LEPME</name>
<organism evidence="1 2">
    <name type="scientific">Leptospira meyeri</name>
    <dbReference type="NCBI Taxonomy" id="29508"/>
    <lineage>
        <taxon>Bacteria</taxon>
        <taxon>Pseudomonadati</taxon>
        <taxon>Spirochaetota</taxon>
        <taxon>Spirochaetia</taxon>
        <taxon>Leptospirales</taxon>
        <taxon>Leptospiraceae</taxon>
        <taxon>Leptospira</taxon>
    </lineage>
</organism>
<evidence type="ECO:0000313" key="2">
    <source>
        <dbReference type="Proteomes" id="UP000294684"/>
    </source>
</evidence>
<dbReference type="Proteomes" id="UP000294684">
    <property type="component" value="Unassembled WGS sequence"/>
</dbReference>
<evidence type="ECO:0000313" key="1">
    <source>
        <dbReference type="EMBL" id="TDY73089.1"/>
    </source>
</evidence>
<keyword evidence="2" id="KW-1185">Reference proteome</keyword>
<dbReference type="EMBL" id="SORO01000001">
    <property type="protein sequence ID" value="TDY73089.1"/>
    <property type="molecule type" value="Genomic_DNA"/>
</dbReference>
<proteinExistence type="predicted"/>
<dbReference type="RefSeq" id="WP_004786151.1">
    <property type="nucleotide sequence ID" value="NZ_SORO01000001.1"/>
</dbReference>
<accession>A0A4R8MU61</accession>
<comment type="caution">
    <text evidence="1">The sequence shown here is derived from an EMBL/GenBank/DDBJ whole genome shotgun (WGS) entry which is preliminary data.</text>
</comment>
<gene>
    <name evidence="1" type="ORF">CLV96_2109</name>
</gene>
<dbReference type="AlphaFoldDB" id="A0A4R8MU61"/>
<dbReference type="NCBIfam" id="NF047485">
    <property type="entry name" value="LA_2478_plus"/>
    <property type="match status" value="1"/>
</dbReference>
<sequence length="232" mass="26919">MKLLNILFPKLGEGTKRNVYNMRNWGNKRYTVSTNNYWRNIRNAYITIQVFIEDMENTIKSFMNAAANIRTTHKSRVTTNDMRTTNNGKTYLSLLKLNKKNRILSFFSILVVVTTVSCKKDKGIVNLEWQNESLSLTSEICAKYRECADKEWKSIPENLKKFTEGRLDEAQCQKRFRESNAYKLIGADPFAIQTAYKECHKQILLFSCKDLQEGKIETVPTCVAFQKIQNGN</sequence>
<dbReference type="STRING" id="1193051.LEP1GSC017_1895"/>
<dbReference type="OrthoDB" id="330252at2"/>